<accession>A0A2G5EQA7</accession>
<dbReference type="AlphaFoldDB" id="A0A2G5EQA7"/>
<organism evidence="2 3">
    <name type="scientific">Aquilegia coerulea</name>
    <name type="common">Rocky mountain columbine</name>
    <dbReference type="NCBI Taxonomy" id="218851"/>
    <lineage>
        <taxon>Eukaryota</taxon>
        <taxon>Viridiplantae</taxon>
        <taxon>Streptophyta</taxon>
        <taxon>Embryophyta</taxon>
        <taxon>Tracheophyta</taxon>
        <taxon>Spermatophyta</taxon>
        <taxon>Magnoliopsida</taxon>
        <taxon>Ranunculales</taxon>
        <taxon>Ranunculaceae</taxon>
        <taxon>Thalictroideae</taxon>
        <taxon>Aquilegia</taxon>
    </lineage>
</organism>
<keyword evidence="3" id="KW-1185">Reference proteome</keyword>
<sequence length="70" mass="8235">MRSQWNWWVGKGFVPSFNSIKGMKIKLSHQPIPKAPHRSYSFHHHHHFTICFVCGGNLILFFFFLLSCTT</sequence>
<evidence type="ECO:0008006" key="4">
    <source>
        <dbReference type="Google" id="ProtNLM"/>
    </source>
</evidence>
<evidence type="ECO:0000313" key="3">
    <source>
        <dbReference type="Proteomes" id="UP000230069"/>
    </source>
</evidence>
<keyword evidence="1" id="KW-1133">Transmembrane helix</keyword>
<protein>
    <recommendedName>
        <fullName evidence="4">Transmembrane protein</fullName>
    </recommendedName>
</protein>
<reference evidence="2 3" key="1">
    <citation type="submission" date="2017-09" db="EMBL/GenBank/DDBJ databases">
        <title>WGS assembly of Aquilegia coerulea Goldsmith.</title>
        <authorList>
            <person name="Hodges S."/>
            <person name="Kramer E."/>
            <person name="Nordborg M."/>
            <person name="Tomkins J."/>
            <person name="Borevitz J."/>
            <person name="Derieg N."/>
            <person name="Yan J."/>
            <person name="Mihaltcheva S."/>
            <person name="Hayes R.D."/>
            <person name="Rokhsar D."/>
        </authorList>
    </citation>
    <scope>NUCLEOTIDE SEQUENCE [LARGE SCALE GENOMIC DNA]</scope>
    <source>
        <strain evidence="3">cv. Goldsmith</strain>
    </source>
</reference>
<gene>
    <name evidence="2" type="ORF">AQUCO_00500076v1</name>
</gene>
<dbReference type="Proteomes" id="UP000230069">
    <property type="component" value="Unassembled WGS sequence"/>
</dbReference>
<dbReference type="EMBL" id="KZ305022">
    <property type="protein sequence ID" value="PIA57910.1"/>
    <property type="molecule type" value="Genomic_DNA"/>
</dbReference>
<evidence type="ECO:0000313" key="2">
    <source>
        <dbReference type="EMBL" id="PIA57910.1"/>
    </source>
</evidence>
<dbReference type="InParanoid" id="A0A2G5EQA7"/>
<feature type="transmembrane region" description="Helical" evidence="1">
    <location>
        <begin position="46"/>
        <end position="66"/>
    </location>
</feature>
<proteinExistence type="predicted"/>
<name>A0A2G5EQA7_AQUCA</name>
<evidence type="ECO:0000256" key="1">
    <source>
        <dbReference type="SAM" id="Phobius"/>
    </source>
</evidence>
<keyword evidence="1" id="KW-0812">Transmembrane</keyword>
<keyword evidence="1" id="KW-0472">Membrane</keyword>